<name>A0ABW5KER0_9SPHI</name>
<keyword evidence="3 7" id="KW-0227">DNA damage</keyword>
<dbReference type="Gene3D" id="1.20.1440.120">
    <property type="entry name" value="Recombination protein O, C-terminal domain"/>
    <property type="match status" value="1"/>
</dbReference>
<keyword evidence="10" id="KW-1185">Reference proteome</keyword>
<sequence>MLYKTKGIALKTTNYSENSIVVHIFTETFGMQSYLINGAKKPRAKISANLFQPLHPLDMVVYHKENNGLQRMKEVHQLPVLREIPLDITKSSIALFLNEILYKVLRQQSPDPFLFNFIEKSIGWLDETPHNLANFHLVFLIKLSRFLGFLPLQPTTSHLPYFNLVEGVFSTTLPAHSHILQEPHTSLFRLLLQASFEESQAVKMTKEDRKYLLEKVLEFYKLHTTNFGSVNALYILEEIFQ</sequence>
<dbReference type="Proteomes" id="UP001597545">
    <property type="component" value="Unassembled WGS sequence"/>
</dbReference>
<comment type="similarity">
    <text evidence="1 7">Belongs to the RecO family.</text>
</comment>
<dbReference type="HAMAP" id="MF_00201">
    <property type="entry name" value="RecO"/>
    <property type="match status" value="1"/>
</dbReference>
<evidence type="ECO:0000313" key="10">
    <source>
        <dbReference type="Proteomes" id="UP001597545"/>
    </source>
</evidence>
<evidence type="ECO:0000256" key="5">
    <source>
        <dbReference type="ARBA" id="ARBA00023204"/>
    </source>
</evidence>
<evidence type="ECO:0000256" key="3">
    <source>
        <dbReference type="ARBA" id="ARBA00022763"/>
    </source>
</evidence>
<organism evidence="9 10">
    <name type="scientific">Sphingobacterium suaedae</name>
    <dbReference type="NCBI Taxonomy" id="1686402"/>
    <lineage>
        <taxon>Bacteria</taxon>
        <taxon>Pseudomonadati</taxon>
        <taxon>Bacteroidota</taxon>
        <taxon>Sphingobacteriia</taxon>
        <taxon>Sphingobacteriales</taxon>
        <taxon>Sphingobacteriaceae</taxon>
        <taxon>Sphingobacterium</taxon>
    </lineage>
</organism>
<evidence type="ECO:0000256" key="2">
    <source>
        <dbReference type="ARBA" id="ARBA00021310"/>
    </source>
</evidence>
<dbReference type="Gene3D" id="2.40.50.140">
    <property type="entry name" value="Nucleic acid-binding proteins"/>
    <property type="match status" value="1"/>
</dbReference>
<comment type="function">
    <text evidence="7">Involved in DNA repair and RecF pathway recombination.</text>
</comment>
<dbReference type="InterPro" id="IPR022572">
    <property type="entry name" value="DNA_rep/recomb_RecO_N"/>
</dbReference>
<dbReference type="Pfam" id="PF02565">
    <property type="entry name" value="RecO_C"/>
    <property type="match status" value="1"/>
</dbReference>
<proteinExistence type="inferred from homology"/>
<dbReference type="SUPFAM" id="SSF50249">
    <property type="entry name" value="Nucleic acid-binding proteins"/>
    <property type="match status" value="1"/>
</dbReference>
<dbReference type="InterPro" id="IPR012340">
    <property type="entry name" value="NA-bd_OB-fold"/>
</dbReference>
<dbReference type="EMBL" id="JBHULR010000002">
    <property type="protein sequence ID" value="MFD2546500.1"/>
    <property type="molecule type" value="Genomic_DNA"/>
</dbReference>
<dbReference type="NCBIfam" id="TIGR00613">
    <property type="entry name" value="reco"/>
    <property type="match status" value="1"/>
</dbReference>
<evidence type="ECO:0000256" key="4">
    <source>
        <dbReference type="ARBA" id="ARBA00023172"/>
    </source>
</evidence>
<evidence type="ECO:0000256" key="1">
    <source>
        <dbReference type="ARBA" id="ARBA00007452"/>
    </source>
</evidence>
<dbReference type="InterPro" id="IPR042242">
    <property type="entry name" value="RecO_C"/>
</dbReference>
<dbReference type="PANTHER" id="PTHR33991">
    <property type="entry name" value="DNA REPAIR PROTEIN RECO"/>
    <property type="match status" value="1"/>
</dbReference>
<evidence type="ECO:0000259" key="8">
    <source>
        <dbReference type="Pfam" id="PF11967"/>
    </source>
</evidence>
<protein>
    <recommendedName>
        <fullName evidence="2 7">DNA repair protein RecO</fullName>
    </recommendedName>
    <alternativeName>
        <fullName evidence="6 7">Recombination protein O</fullName>
    </alternativeName>
</protein>
<dbReference type="InterPro" id="IPR003717">
    <property type="entry name" value="RecO"/>
</dbReference>
<reference evidence="10" key="1">
    <citation type="journal article" date="2019" name="Int. J. Syst. Evol. Microbiol.">
        <title>The Global Catalogue of Microorganisms (GCM) 10K type strain sequencing project: providing services to taxonomists for standard genome sequencing and annotation.</title>
        <authorList>
            <consortium name="The Broad Institute Genomics Platform"/>
            <consortium name="The Broad Institute Genome Sequencing Center for Infectious Disease"/>
            <person name="Wu L."/>
            <person name="Ma J."/>
        </authorList>
    </citation>
    <scope>NUCLEOTIDE SEQUENCE [LARGE SCALE GENOMIC DNA]</scope>
    <source>
        <strain evidence="10">KCTC 42662</strain>
    </source>
</reference>
<dbReference type="SUPFAM" id="SSF57863">
    <property type="entry name" value="ArfGap/RecO-like zinc finger"/>
    <property type="match status" value="1"/>
</dbReference>
<keyword evidence="4 7" id="KW-0233">DNA recombination</keyword>
<dbReference type="InterPro" id="IPR037278">
    <property type="entry name" value="ARFGAP/RecO"/>
</dbReference>
<dbReference type="PANTHER" id="PTHR33991:SF1">
    <property type="entry name" value="DNA REPAIR PROTEIN RECO"/>
    <property type="match status" value="1"/>
</dbReference>
<comment type="caution">
    <text evidence="9">The sequence shown here is derived from an EMBL/GenBank/DDBJ whole genome shotgun (WGS) entry which is preliminary data.</text>
</comment>
<dbReference type="RefSeq" id="WP_380900351.1">
    <property type="nucleotide sequence ID" value="NZ_JBHUEG010000003.1"/>
</dbReference>
<keyword evidence="5 7" id="KW-0234">DNA repair</keyword>
<evidence type="ECO:0000313" key="9">
    <source>
        <dbReference type="EMBL" id="MFD2546500.1"/>
    </source>
</evidence>
<accession>A0ABW5KER0</accession>
<gene>
    <name evidence="7 9" type="primary">recO</name>
    <name evidence="9" type="ORF">ACFSR5_02445</name>
</gene>
<evidence type="ECO:0000256" key="6">
    <source>
        <dbReference type="ARBA" id="ARBA00033409"/>
    </source>
</evidence>
<evidence type="ECO:0000256" key="7">
    <source>
        <dbReference type="HAMAP-Rule" id="MF_00201"/>
    </source>
</evidence>
<dbReference type="Pfam" id="PF11967">
    <property type="entry name" value="RecO_N"/>
    <property type="match status" value="1"/>
</dbReference>
<feature type="domain" description="DNA replication/recombination mediator RecO N-terminal" evidence="8">
    <location>
        <begin position="1"/>
        <end position="75"/>
    </location>
</feature>